<proteinExistence type="predicted"/>
<dbReference type="Proteomes" id="UP000034164">
    <property type="component" value="Unassembled WGS sequence"/>
</dbReference>
<dbReference type="EMBL" id="LCZI01001578">
    <property type="protein sequence ID" value="KKZ60139.1"/>
    <property type="molecule type" value="Genomic_DNA"/>
</dbReference>
<dbReference type="VEuPathDB" id="FungiDB:EMCG_05061"/>
<evidence type="ECO:0000313" key="1">
    <source>
        <dbReference type="EMBL" id="KKZ60139.1"/>
    </source>
</evidence>
<protein>
    <submittedName>
        <fullName evidence="1">Uncharacterized protein</fullName>
    </submittedName>
</protein>
<organism evidence="1 2">
    <name type="scientific">[Emmonsia] crescens</name>
    <dbReference type="NCBI Taxonomy" id="73230"/>
    <lineage>
        <taxon>Eukaryota</taxon>
        <taxon>Fungi</taxon>
        <taxon>Dikarya</taxon>
        <taxon>Ascomycota</taxon>
        <taxon>Pezizomycotina</taxon>
        <taxon>Eurotiomycetes</taxon>
        <taxon>Eurotiomycetidae</taxon>
        <taxon>Onygenales</taxon>
        <taxon>Ajellomycetaceae</taxon>
        <taxon>Emergomyces</taxon>
    </lineage>
</organism>
<reference evidence="2" key="1">
    <citation type="journal article" date="2015" name="PLoS Genet.">
        <title>The dynamic genome and transcriptome of the human fungal pathogen Blastomyces and close relative Emmonsia.</title>
        <authorList>
            <person name="Munoz J.F."/>
            <person name="Gauthier G.M."/>
            <person name="Desjardins C.A."/>
            <person name="Gallo J.E."/>
            <person name="Holder J."/>
            <person name="Sullivan T.D."/>
            <person name="Marty A.J."/>
            <person name="Carmen J.C."/>
            <person name="Chen Z."/>
            <person name="Ding L."/>
            <person name="Gujja S."/>
            <person name="Magrini V."/>
            <person name="Misas E."/>
            <person name="Mitreva M."/>
            <person name="Priest M."/>
            <person name="Saif S."/>
            <person name="Whiston E.A."/>
            <person name="Young S."/>
            <person name="Zeng Q."/>
            <person name="Goldman W.E."/>
            <person name="Mardis E.R."/>
            <person name="Taylor J.W."/>
            <person name="McEwen J.G."/>
            <person name="Clay O.K."/>
            <person name="Klein B.S."/>
            <person name="Cuomo C.A."/>
        </authorList>
    </citation>
    <scope>NUCLEOTIDE SEQUENCE [LARGE SCALE GENOMIC DNA]</scope>
    <source>
        <strain evidence="2">UAMH 3008</strain>
    </source>
</reference>
<dbReference type="OrthoDB" id="10327791at2759"/>
<sequence>MQRKMIEPIVRSEGFADEVMSLRMNLNNYVNSTKFILLISKKRSGSGVTSTQASSETYIRMCMGAYPIMQTLFSNLSATDVSCLMYTMRIVLTRMIRDRYMNMLRDILEHEQWIMKMISLGNRVMLIGADIERLKERIAKPWTYTGRSETPLCIWLAVLPMNVLRDNMGINKKDQYMLTWTGDFVKESTVVNTPVHRHGDSLLSMFMCRFEDMAVLPTSGMSTDWYLSTIPNENNIRIVYFASPHNGVRHLAANLEPCIPTNSEAIECRLLTTNKSVLGDREWSIPLMRYSHISNSKPMVAWYDVNKKKSGRASLDETMSWPVWRKENKTVVTLVSDFTFMHMAGYAFEFTIPITNFDE</sequence>
<name>A0A0G2IY00_9EURO</name>
<evidence type="ECO:0000313" key="2">
    <source>
        <dbReference type="Proteomes" id="UP000034164"/>
    </source>
</evidence>
<comment type="caution">
    <text evidence="1">The sequence shown here is derived from an EMBL/GenBank/DDBJ whole genome shotgun (WGS) entry which is preliminary data.</text>
</comment>
<dbReference type="AlphaFoldDB" id="A0A0G2IY00"/>
<accession>A0A0G2IY00</accession>
<gene>
    <name evidence="1" type="ORF">EMCG_05061</name>
</gene>